<evidence type="ECO:0000313" key="1">
    <source>
        <dbReference type="EMBL" id="ANS28909.1"/>
    </source>
</evidence>
<accession>A0A1B1K8L2</accession>
<dbReference type="Proteomes" id="UP000186108">
    <property type="component" value="Chromosome"/>
</dbReference>
<dbReference type="Gene3D" id="3.50.50.60">
    <property type="entry name" value="FAD/NAD(P)-binding domain"/>
    <property type="match status" value="1"/>
</dbReference>
<evidence type="ECO:0008006" key="3">
    <source>
        <dbReference type="Google" id="ProtNLM"/>
    </source>
</evidence>
<dbReference type="AlphaFoldDB" id="A0A1B1K8L2"/>
<dbReference type="EMBL" id="CP009111">
    <property type="protein sequence ID" value="ANS28909.1"/>
    <property type="molecule type" value="Genomic_DNA"/>
</dbReference>
<protein>
    <recommendedName>
        <fullName evidence="3">FAD dependent oxidoreductase domain-containing protein</fullName>
    </recommendedName>
</protein>
<sequence length="128" mass="13731">MGVTVLQHTAVETVTPAGAKWSIQTPDHSLDNDHAVIALGAATNALLTPLGIQLPIIGALRPYRFATGHARQPAVHRPGSRSPRPLHCRRSRHVGCHLTLKPATAEGIAEMVTSIRESMLPFQLAGRI</sequence>
<gene>
    <name evidence="1" type="ORF">R1CP_21165</name>
</gene>
<name>A0A1B1K8L2_RHOOP</name>
<dbReference type="SUPFAM" id="SSF51905">
    <property type="entry name" value="FAD/NAD(P)-binding domain"/>
    <property type="match status" value="1"/>
</dbReference>
<reference evidence="1 2" key="1">
    <citation type="submission" date="2014-07" db="EMBL/GenBank/DDBJ databases">
        <authorList>
            <person name="Zhang J.E."/>
            <person name="Yang H."/>
            <person name="Guo J."/>
            <person name="Deng Z."/>
            <person name="Luo H."/>
            <person name="Luo M."/>
            <person name="Zhao B."/>
        </authorList>
    </citation>
    <scope>NUCLEOTIDE SEQUENCE [LARGE SCALE GENOMIC DNA]</scope>
    <source>
        <strain evidence="1 2">1CP</strain>
    </source>
</reference>
<dbReference type="InterPro" id="IPR036188">
    <property type="entry name" value="FAD/NAD-bd_sf"/>
</dbReference>
<evidence type="ECO:0000313" key="2">
    <source>
        <dbReference type="Proteomes" id="UP000186108"/>
    </source>
</evidence>
<proteinExistence type="predicted"/>
<organism evidence="1 2">
    <name type="scientific">Rhodococcus opacus</name>
    <name type="common">Nocardia opaca</name>
    <dbReference type="NCBI Taxonomy" id="37919"/>
    <lineage>
        <taxon>Bacteria</taxon>
        <taxon>Bacillati</taxon>
        <taxon>Actinomycetota</taxon>
        <taxon>Actinomycetes</taxon>
        <taxon>Mycobacteriales</taxon>
        <taxon>Nocardiaceae</taxon>
        <taxon>Rhodococcus</taxon>
    </lineage>
</organism>